<dbReference type="Gene3D" id="6.10.140.1990">
    <property type="match status" value="1"/>
</dbReference>
<dbReference type="GO" id="GO:0015562">
    <property type="term" value="F:efflux transmembrane transporter activity"/>
    <property type="evidence" value="ECO:0007669"/>
    <property type="project" value="TreeGrafter"/>
</dbReference>
<dbReference type="InterPro" id="IPR006143">
    <property type="entry name" value="RND_pump_MFP"/>
</dbReference>
<dbReference type="GO" id="GO:0030313">
    <property type="term" value="C:cell envelope"/>
    <property type="evidence" value="ECO:0007669"/>
    <property type="project" value="UniProtKB-SubCell"/>
</dbReference>
<evidence type="ECO:0000256" key="1">
    <source>
        <dbReference type="ARBA" id="ARBA00009477"/>
    </source>
</evidence>
<dbReference type="NCBIfam" id="TIGR01730">
    <property type="entry name" value="RND_mfp"/>
    <property type="match status" value="1"/>
</dbReference>
<gene>
    <name evidence="7" type="ORF">BFC18_18120</name>
</gene>
<comment type="caution">
    <text evidence="7">The sequence shown here is derived from an EMBL/GenBank/DDBJ whole genome shotgun (WGS) entry which is preliminary data.</text>
</comment>
<organism evidence="7 8">
    <name type="scientific">Alteromonas confluentis</name>
    <dbReference type="NCBI Taxonomy" id="1656094"/>
    <lineage>
        <taxon>Bacteria</taxon>
        <taxon>Pseudomonadati</taxon>
        <taxon>Pseudomonadota</taxon>
        <taxon>Gammaproteobacteria</taxon>
        <taxon>Alteromonadales</taxon>
        <taxon>Alteromonadaceae</taxon>
        <taxon>Alteromonas/Salinimonas group</taxon>
        <taxon>Alteromonas</taxon>
    </lineage>
</organism>
<evidence type="ECO:0000259" key="6">
    <source>
        <dbReference type="Pfam" id="PF25954"/>
    </source>
</evidence>
<accession>A0A1E7Z706</accession>
<dbReference type="EMBL" id="MDHN01000040">
    <property type="protein sequence ID" value="OFC69339.1"/>
    <property type="molecule type" value="Genomic_DNA"/>
</dbReference>
<feature type="domain" description="CusB-like beta-barrel" evidence="6">
    <location>
        <begin position="227"/>
        <end position="297"/>
    </location>
</feature>
<dbReference type="InterPro" id="IPR030190">
    <property type="entry name" value="MacA_alpha-hairpin_sf"/>
</dbReference>
<evidence type="ECO:0000256" key="4">
    <source>
        <dbReference type="SAM" id="Phobius"/>
    </source>
</evidence>
<dbReference type="AlphaFoldDB" id="A0A1E7Z706"/>
<keyword evidence="4" id="KW-1133">Transmembrane helix</keyword>
<evidence type="ECO:0000259" key="5">
    <source>
        <dbReference type="Pfam" id="PF25917"/>
    </source>
</evidence>
<dbReference type="Proteomes" id="UP000175691">
    <property type="component" value="Unassembled WGS sequence"/>
</dbReference>
<dbReference type="GO" id="GO:0019898">
    <property type="term" value="C:extrinsic component of membrane"/>
    <property type="evidence" value="ECO:0007669"/>
    <property type="project" value="InterPro"/>
</dbReference>
<protein>
    <submittedName>
        <fullName evidence="7">Uncharacterized protein</fullName>
    </submittedName>
</protein>
<dbReference type="STRING" id="1656094.BFC18_18120"/>
<evidence type="ECO:0000256" key="3">
    <source>
        <dbReference type="SAM" id="MobiDB-lite"/>
    </source>
</evidence>
<dbReference type="GO" id="GO:1990195">
    <property type="term" value="C:macrolide transmembrane transporter complex"/>
    <property type="evidence" value="ECO:0007669"/>
    <property type="project" value="InterPro"/>
</dbReference>
<dbReference type="Gene3D" id="2.40.50.100">
    <property type="match status" value="1"/>
</dbReference>
<dbReference type="PANTHER" id="PTHR30469:SF29">
    <property type="entry name" value="BLR2860 PROTEIN"/>
    <property type="match status" value="1"/>
</dbReference>
<dbReference type="GO" id="GO:1990281">
    <property type="term" value="C:efflux pump complex"/>
    <property type="evidence" value="ECO:0007669"/>
    <property type="project" value="TreeGrafter"/>
</dbReference>
<evidence type="ECO:0000256" key="2">
    <source>
        <dbReference type="ARBA" id="ARBA00023054"/>
    </source>
</evidence>
<dbReference type="GO" id="GO:1990961">
    <property type="term" value="P:xenobiotic detoxification by transmembrane export across the plasma membrane"/>
    <property type="evidence" value="ECO:0007669"/>
    <property type="project" value="InterPro"/>
</dbReference>
<dbReference type="PANTHER" id="PTHR30469">
    <property type="entry name" value="MULTIDRUG RESISTANCE PROTEIN MDTA"/>
    <property type="match status" value="1"/>
</dbReference>
<feature type="domain" description="Multidrug resistance protein MdtA-like barrel-sandwich hybrid" evidence="5">
    <location>
        <begin position="95"/>
        <end position="217"/>
    </location>
</feature>
<evidence type="ECO:0000313" key="7">
    <source>
        <dbReference type="EMBL" id="OFC69339.1"/>
    </source>
</evidence>
<comment type="similarity">
    <text evidence="1">Belongs to the membrane fusion protein (MFP) (TC 8.A.1) family.</text>
</comment>
<proteinExistence type="inferred from homology"/>
<dbReference type="Pfam" id="PF25917">
    <property type="entry name" value="BSH_RND"/>
    <property type="match status" value="1"/>
</dbReference>
<keyword evidence="4" id="KW-0472">Membrane</keyword>
<dbReference type="InterPro" id="IPR058792">
    <property type="entry name" value="Beta-barrel_RND_2"/>
</dbReference>
<feature type="transmembrane region" description="Helical" evidence="4">
    <location>
        <begin position="31"/>
        <end position="50"/>
    </location>
</feature>
<keyword evidence="2" id="KW-0175">Coiled coil</keyword>
<dbReference type="SUPFAM" id="SSF111369">
    <property type="entry name" value="HlyD-like secretion proteins"/>
    <property type="match status" value="1"/>
</dbReference>
<dbReference type="InterPro" id="IPR058625">
    <property type="entry name" value="MdtA-like_BSH"/>
</dbReference>
<dbReference type="Gene3D" id="2.40.30.170">
    <property type="match status" value="1"/>
</dbReference>
<evidence type="ECO:0000313" key="8">
    <source>
        <dbReference type="Proteomes" id="UP000175691"/>
    </source>
</evidence>
<feature type="region of interest" description="Disordered" evidence="3">
    <location>
        <begin position="1"/>
        <end position="22"/>
    </location>
</feature>
<dbReference type="Pfam" id="PF25954">
    <property type="entry name" value="Beta-barrel_RND_2"/>
    <property type="match status" value="1"/>
</dbReference>
<sequence length="378" mass="41028">MLRSNQNHYVQQAKNDTQPDKGLHLTMNKSSVFALLFILLISAWMVSGLFTSEPEEQNQTQKATQPFSVEVTVSEAQVTPVSLVVQGQTVPERLLEIKAQTAGRIEQISVTEGDTVQKGDTLLTIDMEDRLIQLEQQEALYEARKKTYKRLSQLADKQYQSESELDTALANVKASEAAIATIRSDIGFVQPSAPFDGEIQKVTAESGDVVSVGDPMLELVDNSVLVVEVQIAQQRVNEVKKGLQADIQLATGEQVTGKVRFIASYASSESRTYLAEIGIPNPDGKLKSGSSATVTLHVNEVKAHYVSPATFTLDADGRIGVKSVGSDNKVEFHQVSLLQSDNEGAWVTGLPDTVRLITTGQGFVDAGNVVTPVEKAAR</sequence>
<name>A0A1E7Z706_9ALTE</name>
<reference evidence="7 8" key="1">
    <citation type="submission" date="2016-08" db="EMBL/GenBank/DDBJ databases">
        <authorList>
            <person name="Seilhamer J.J."/>
        </authorList>
    </citation>
    <scope>NUCLEOTIDE SEQUENCE [LARGE SCALE GENOMIC DNA]</scope>
    <source>
        <strain evidence="7 8">KCTC 42603</strain>
    </source>
</reference>
<keyword evidence="4" id="KW-0812">Transmembrane</keyword>
<keyword evidence="8" id="KW-1185">Reference proteome</keyword>
<feature type="compositionally biased region" description="Polar residues" evidence="3">
    <location>
        <begin position="1"/>
        <end position="16"/>
    </location>
</feature>